<evidence type="ECO:0000259" key="1">
    <source>
        <dbReference type="Pfam" id="PF13456"/>
    </source>
</evidence>
<comment type="caution">
    <text evidence="2">The sequence shown here is derived from an EMBL/GenBank/DDBJ whole genome shotgun (WGS) entry which is preliminary data.</text>
</comment>
<accession>A0ABR2QKS7</accession>
<organism evidence="2 3">
    <name type="scientific">Hibiscus sabdariffa</name>
    <name type="common">roselle</name>
    <dbReference type="NCBI Taxonomy" id="183260"/>
    <lineage>
        <taxon>Eukaryota</taxon>
        <taxon>Viridiplantae</taxon>
        <taxon>Streptophyta</taxon>
        <taxon>Embryophyta</taxon>
        <taxon>Tracheophyta</taxon>
        <taxon>Spermatophyta</taxon>
        <taxon>Magnoliopsida</taxon>
        <taxon>eudicotyledons</taxon>
        <taxon>Gunneridae</taxon>
        <taxon>Pentapetalae</taxon>
        <taxon>rosids</taxon>
        <taxon>malvids</taxon>
        <taxon>Malvales</taxon>
        <taxon>Malvaceae</taxon>
        <taxon>Malvoideae</taxon>
        <taxon>Hibiscus</taxon>
    </lineage>
</organism>
<keyword evidence="3" id="KW-1185">Reference proteome</keyword>
<proteinExistence type="predicted"/>
<feature type="domain" description="RNase H type-1" evidence="1">
    <location>
        <begin position="96"/>
        <end position="190"/>
    </location>
</feature>
<evidence type="ECO:0000313" key="2">
    <source>
        <dbReference type="EMBL" id="KAK9001272.1"/>
    </source>
</evidence>
<dbReference type="InterPro" id="IPR002156">
    <property type="entry name" value="RNaseH_domain"/>
</dbReference>
<dbReference type="Proteomes" id="UP001396334">
    <property type="component" value="Unassembled WGS sequence"/>
</dbReference>
<dbReference type="InterPro" id="IPR044730">
    <property type="entry name" value="RNase_H-like_dom_plant"/>
</dbReference>
<dbReference type="PANTHER" id="PTHR47074">
    <property type="entry name" value="BNAC02G40300D PROTEIN"/>
    <property type="match status" value="1"/>
</dbReference>
<dbReference type="InterPro" id="IPR052929">
    <property type="entry name" value="RNase_H-like_EbsB-rel"/>
</dbReference>
<sequence length="225" mass="25896">MPLPTPPSTDCRIWKFERSGVYTVSSGYNFLIRSSHEQHEVLDQHNVNNKTPFYGSLWSLKVPPKVKITFWRFVNNFIPTFANLNSRRLHVEATCVLCVITHPHSLVMDQEMAKARSYEQAVYLAWNLGFRRVIFEGEALSVISQINSSVDNISDINVILENIHKESSHFHSFSFNHVGRNCNEATCALALEGRRFNFHRVWIKEALPSVEAVVDADRWWVNPPA</sequence>
<evidence type="ECO:0000313" key="3">
    <source>
        <dbReference type="Proteomes" id="UP001396334"/>
    </source>
</evidence>
<dbReference type="Pfam" id="PF13456">
    <property type="entry name" value="RVT_3"/>
    <property type="match status" value="1"/>
</dbReference>
<dbReference type="EMBL" id="JBBPBN010000036">
    <property type="protein sequence ID" value="KAK9001272.1"/>
    <property type="molecule type" value="Genomic_DNA"/>
</dbReference>
<dbReference type="PANTHER" id="PTHR47074:SF61">
    <property type="entry name" value="RNASE H TYPE-1 DOMAIN-CONTAINING PROTEIN"/>
    <property type="match status" value="1"/>
</dbReference>
<gene>
    <name evidence="2" type="ORF">V6N11_083060</name>
</gene>
<reference evidence="2 3" key="1">
    <citation type="journal article" date="2024" name="G3 (Bethesda)">
        <title>Genome assembly of Hibiscus sabdariffa L. provides insights into metabolisms of medicinal natural products.</title>
        <authorList>
            <person name="Kim T."/>
        </authorList>
    </citation>
    <scope>NUCLEOTIDE SEQUENCE [LARGE SCALE GENOMIC DNA]</scope>
    <source>
        <strain evidence="2">TK-2024</strain>
        <tissue evidence="2">Old leaves</tissue>
    </source>
</reference>
<name>A0ABR2QKS7_9ROSI</name>
<protein>
    <recommendedName>
        <fullName evidence="1">RNase H type-1 domain-containing protein</fullName>
    </recommendedName>
</protein>
<dbReference type="CDD" id="cd06222">
    <property type="entry name" value="RNase_H_like"/>
    <property type="match status" value="1"/>
</dbReference>